<keyword evidence="8 13" id="KW-0472">Membrane</keyword>
<dbReference type="FunFam" id="1.20.1070.10:FF:000010">
    <property type="entry name" value="Olfactory receptor"/>
    <property type="match status" value="1"/>
</dbReference>
<protein>
    <recommendedName>
        <fullName evidence="13">Olfactory receptor</fullName>
    </recommendedName>
</protein>
<dbReference type="PANTHER" id="PTHR26454">
    <property type="entry name" value="OLFACTORY RECEPTOR"/>
    <property type="match status" value="1"/>
</dbReference>
<keyword evidence="11 12" id="KW-0807">Transducer</keyword>
<dbReference type="AlphaFoldDB" id="A0A151NT97"/>
<evidence type="ECO:0000256" key="13">
    <source>
        <dbReference type="RuleBase" id="RU363047"/>
    </source>
</evidence>
<dbReference type="CDD" id="cd15912">
    <property type="entry name" value="7tmA_OR6C-like"/>
    <property type="match status" value="1"/>
</dbReference>
<evidence type="ECO:0000256" key="6">
    <source>
        <dbReference type="ARBA" id="ARBA00022989"/>
    </source>
</evidence>
<dbReference type="GO" id="GO:0005886">
    <property type="term" value="C:plasma membrane"/>
    <property type="evidence" value="ECO:0007669"/>
    <property type="project" value="UniProtKB-SubCell"/>
</dbReference>
<gene>
    <name evidence="15" type="ORF">Y1Q_0007574</name>
</gene>
<reference evidence="15 16" key="1">
    <citation type="journal article" date="2012" name="Genome Biol.">
        <title>Sequencing three crocodilian genomes to illuminate the evolution of archosaurs and amniotes.</title>
        <authorList>
            <person name="St John J.A."/>
            <person name="Braun E.L."/>
            <person name="Isberg S.R."/>
            <person name="Miles L.G."/>
            <person name="Chong A.Y."/>
            <person name="Gongora J."/>
            <person name="Dalzell P."/>
            <person name="Moran C."/>
            <person name="Bed'hom B."/>
            <person name="Abzhanov A."/>
            <person name="Burgess S.C."/>
            <person name="Cooksey A.M."/>
            <person name="Castoe T.A."/>
            <person name="Crawford N.G."/>
            <person name="Densmore L.D."/>
            <person name="Drew J.C."/>
            <person name="Edwards S.V."/>
            <person name="Faircloth B.C."/>
            <person name="Fujita M.K."/>
            <person name="Greenwold M.J."/>
            <person name="Hoffmann F.G."/>
            <person name="Howard J.M."/>
            <person name="Iguchi T."/>
            <person name="Janes D.E."/>
            <person name="Khan S.Y."/>
            <person name="Kohno S."/>
            <person name="de Koning A.J."/>
            <person name="Lance S.L."/>
            <person name="McCarthy F.M."/>
            <person name="McCormack J.E."/>
            <person name="Merchant M.E."/>
            <person name="Peterson D.G."/>
            <person name="Pollock D.D."/>
            <person name="Pourmand N."/>
            <person name="Raney B.J."/>
            <person name="Roessler K.A."/>
            <person name="Sanford J.R."/>
            <person name="Sawyer R.H."/>
            <person name="Schmidt C.J."/>
            <person name="Triplett E.W."/>
            <person name="Tuberville T.D."/>
            <person name="Venegas-Anaya M."/>
            <person name="Howard J.T."/>
            <person name="Jarvis E.D."/>
            <person name="Guillette L.J.Jr."/>
            <person name="Glenn T.C."/>
            <person name="Green R.E."/>
            <person name="Ray D.A."/>
        </authorList>
    </citation>
    <scope>NUCLEOTIDE SEQUENCE [LARGE SCALE GENOMIC DNA]</scope>
    <source>
        <strain evidence="15">KSC_2009_1</strain>
    </source>
</reference>
<dbReference type="eggNOG" id="ENOG502SIF0">
    <property type="taxonomic scope" value="Eukaryota"/>
</dbReference>
<dbReference type="Proteomes" id="UP000050525">
    <property type="component" value="Unassembled WGS sequence"/>
</dbReference>
<feature type="transmembrane region" description="Helical" evidence="13">
    <location>
        <begin position="247"/>
        <end position="273"/>
    </location>
</feature>
<evidence type="ECO:0000256" key="11">
    <source>
        <dbReference type="ARBA" id="ARBA00023224"/>
    </source>
</evidence>
<organism evidence="15 16">
    <name type="scientific">Alligator mississippiensis</name>
    <name type="common">American alligator</name>
    <dbReference type="NCBI Taxonomy" id="8496"/>
    <lineage>
        <taxon>Eukaryota</taxon>
        <taxon>Metazoa</taxon>
        <taxon>Chordata</taxon>
        <taxon>Craniata</taxon>
        <taxon>Vertebrata</taxon>
        <taxon>Euteleostomi</taxon>
        <taxon>Archelosauria</taxon>
        <taxon>Archosauria</taxon>
        <taxon>Crocodylia</taxon>
        <taxon>Alligatoridae</taxon>
        <taxon>Alligatorinae</taxon>
        <taxon>Alligator</taxon>
    </lineage>
</organism>
<evidence type="ECO:0000259" key="14">
    <source>
        <dbReference type="PROSITE" id="PS50262"/>
    </source>
</evidence>
<dbReference type="GO" id="GO:0004930">
    <property type="term" value="F:G protein-coupled receptor activity"/>
    <property type="evidence" value="ECO:0007669"/>
    <property type="project" value="UniProtKB-KW"/>
</dbReference>
<keyword evidence="3 13" id="KW-0716">Sensory transduction</keyword>
<dbReference type="EMBL" id="AKHW03002097">
    <property type="protein sequence ID" value="KYO40076.1"/>
    <property type="molecule type" value="Genomic_DNA"/>
</dbReference>
<feature type="transmembrane region" description="Helical" evidence="13">
    <location>
        <begin position="285"/>
        <end position="307"/>
    </location>
</feature>
<dbReference type="PROSITE" id="PS50262">
    <property type="entry name" value="G_PROTEIN_RECEP_F1_2"/>
    <property type="match status" value="1"/>
</dbReference>
<dbReference type="Pfam" id="PF13853">
    <property type="entry name" value="7tm_4"/>
    <property type="match status" value="1"/>
</dbReference>
<comment type="similarity">
    <text evidence="12">Belongs to the G-protein coupled receptor 1 family.</text>
</comment>
<comment type="subcellular location">
    <subcellularLocation>
        <location evidence="1 13">Cell membrane</location>
        <topology evidence="1 13">Multi-pass membrane protein</topology>
    </subcellularLocation>
</comment>
<evidence type="ECO:0000256" key="1">
    <source>
        <dbReference type="ARBA" id="ARBA00004651"/>
    </source>
</evidence>
<evidence type="ECO:0000256" key="4">
    <source>
        <dbReference type="ARBA" id="ARBA00022692"/>
    </source>
</evidence>
<feature type="transmembrane region" description="Helical" evidence="13">
    <location>
        <begin position="187"/>
        <end position="209"/>
    </location>
</feature>
<dbReference type="PRINTS" id="PR00245">
    <property type="entry name" value="OLFACTORYR"/>
</dbReference>
<evidence type="ECO:0000313" key="16">
    <source>
        <dbReference type="Proteomes" id="UP000050525"/>
    </source>
</evidence>
<dbReference type="PRINTS" id="PR00237">
    <property type="entry name" value="GPCRRHODOPSN"/>
</dbReference>
<evidence type="ECO:0000256" key="9">
    <source>
        <dbReference type="ARBA" id="ARBA00023170"/>
    </source>
</evidence>
<keyword evidence="4 12" id="KW-0812">Transmembrane</keyword>
<feature type="transmembrane region" description="Helical" evidence="13">
    <location>
        <begin position="148"/>
        <end position="167"/>
    </location>
</feature>
<sequence length="378" mass="42619">MGLIPSRLGRNKKTKADVLKLQTSWRISRSFHCFIQFKVEALKNWDMFLANGTHSVTEFILLGFPVTQGQNVALFLLILILYILSLGGNVLIIVVVRTDHKLQTPMYFFLSNLSFLEIWYTTAVVPKMLANLLSTRTTICFYCCLAQLYFHFLFGLTEIFILTVMSFDRYLAICQPLRYMTIMNTHVCLHLALGTWAGGFLSIFTHIILLLQLPFCASNVINHYYCDIGPVLKVACGDTQLIEFLGFIIAVVVIFSSFVFTVVSYILIIATILRIPSSKGRQKAFSTCASHLIVVSILYGALFFMYMRPAPTQSSFGLNKAVSLLNTVLTPTLNPFIYTIRNNEFKEALRKALSGKGLRFPNISGIVCGRKQCSLMQT</sequence>
<feature type="domain" description="G-protein coupled receptors family 1 profile" evidence="14">
    <location>
        <begin position="88"/>
        <end position="338"/>
    </location>
</feature>
<dbReference type="Gene3D" id="1.20.1070.10">
    <property type="entry name" value="Rhodopsin 7-helix transmembrane proteins"/>
    <property type="match status" value="1"/>
</dbReference>
<feature type="transmembrane region" description="Helical" evidence="13">
    <location>
        <begin position="72"/>
        <end position="95"/>
    </location>
</feature>
<keyword evidence="10" id="KW-0325">Glycoprotein</keyword>
<keyword evidence="2 13" id="KW-1003">Cell membrane</keyword>
<dbReference type="SUPFAM" id="SSF81321">
    <property type="entry name" value="Family A G protein-coupled receptor-like"/>
    <property type="match status" value="1"/>
</dbReference>
<keyword evidence="6 13" id="KW-1133">Transmembrane helix</keyword>
<evidence type="ECO:0000256" key="5">
    <source>
        <dbReference type="ARBA" id="ARBA00022725"/>
    </source>
</evidence>
<keyword evidence="16" id="KW-1185">Reference proteome</keyword>
<name>A0A151NT97_ALLMI</name>
<evidence type="ECO:0000256" key="2">
    <source>
        <dbReference type="ARBA" id="ARBA00022475"/>
    </source>
</evidence>
<feature type="transmembrane region" description="Helical" evidence="13">
    <location>
        <begin position="107"/>
        <end position="128"/>
    </location>
</feature>
<dbReference type="GO" id="GO:0004984">
    <property type="term" value="F:olfactory receptor activity"/>
    <property type="evidence" value="ECO:0007669"/>
    <property type="project" value="InterPro"/>
</dbReference>
<evidence type="ECO:0000256" key="8">
    <source>
        <dbReference type="ARBA" id="ARBA00023136"/>
    </source>
</evidence>
<evidence type="ECO:0000256" key="10">
    <source>
        <dbReference type="ARBA" id="ARBA00023180"/>
    </source>
</evidence>
<dbReference type="InterPro" id="IPR047132">
    <property type="entry name" value="Olfact_rcpt_6C-like"/>
</dbReference>
<keyword evidence="5 13" id="KW-0552">Olfaction</keyword>
<comment type="caution">
    <text evidence="15">The sequence shown here is derived from an EMBL/GenBank/DDBJ whole genome shotgun (WGS) entry which is preliminary data.</text>
</comment>
<keyword evidence="7 12" id="KW-0297">G-protein coupled receptor</keyword>
<dbReference type="InterPro" id="IPR000725">
    <property type="entry name" value="Olfact_rcpt"/>
</dbReference>
<keyword evidence="9 12" id="KW-0675">Receptor</keyword>
<dbReference type="PANTHER" id="PTHR26454:SF30">
    <property type="entry name" value="OLFACTORY RECEPTOR 6X1"/>
    <property type="match status" value="1"/>
</dbReference>
<dbReference type="PROSITE" id="PS00237">
    <property type="entry name" value="G_PROTEIN_RECEP_F1_1"/>
    <property type="match status" value="1"/>
</dbReference>
<evidence type="ECO:0000256" key="12">
    <source>
        <dbReference type="RuleBase" id="RU000688"/>
    </source>
</evidence>
<evidence type="ECO:0000256" key="7">
    <source>
        <dbReference type="ARBA" id="ARBA00023040"/>
    </source>
</evidence>
<evidence type="ECO:0000256" key="3">
    <source>
        <dbReference type="ARBA" id="ARBA00022606"/>
    </source>
</evidence>
<proteinExistence type="inferred from homology"/>
<accession>A0A151NT97</accession>
<dbReference type="InterPro" id="IPR000276">
    <property type="entry name" value="GPCR_Rhodpsn"/>
</dbReference>
<dbReference type="InterPro" id="IPR017452">
    <property type="entry name" value="GPCR_Rhodpsn_7TM"/>
</dbReference>
<evidence type="ECO:0000313" key="15">
    <source>
        <dbReference type="EMBL" id="KYO40076.1"/>
    </source>
</evidence>